<evidence type="ECO:0000313" key="1">
    <source>
        <dbReference type="EMBL" id="CAG8847169.1"/>
    </source>
</evidence>
<proteinExistence type="predicted"/>
<keyword evidence="2" id="KW-1185">Reference proteome</keyword>
<protein>
    <submittedName>
        <fullName evidence="1">19427_t:CDS:1</fullName>
    </submittedName>
</protein>
<feature type="non-terminal residue" evidence="1">
    <location>
        <position position="40"/>
    </location>
</feature>
<feature type="non-terminal residue" evidence="1">
    <location>
        <position position="1"/>
    </location>
</feature>
<dbReference type="EMBL" id="CAJVQC010154635">
    <property type="protein sequence ID" value="CAG8847169.1"/>
    <property type="molecule type" value="Genomic_DNA"/>
</dbReference>
<evidence type="ECO:0000313" key="2">
    <source>
        <dbReference type="Proteomes" id="UP000789920"/>
    </source>
</evidence>
<gene>
    <name evidence="1" type="ORF">RPERSI_LOCUS34507</name>
</gene>
<name>A0ACA9SU21_9GLOM</name>
<accession>A0ACA9SU21</accession>
<sequence length="40" mass="4678">DKLQSPLVQLDEPFTNHLDNLVLDTSDENENEQSERLDHE</sequence>
<comment type="caution">
    <text evidence="1">The sequence shown here is derived from an EMBL/GenBank/DDBJ whole genome shotgun (WGS) entry which is preliminary data.</text>
</comment>
<dbReference type="Proteomes" id="UP000789920">
    <property type="component" value="Unassembled WGS sequence"/>
</dbReference>
<organism evidence="1 2">
    <name type="scientific">Racocetra persica</name>
    <dbReference type="NCBI Taxonomy" id="160502"/>
    <lineage>
        <taxon>Eukaryota</taxon>
        <taxon>Fungi</taxon>
        <taxon>Fungi incertae sedis</taxon>
        <taxon>Mucoromycota</taxon>
        <taxon>Glomeromycotina</taxon>
        <taxon>Glomeromycetes</taxon>
        <taxon>Diversisporales</taxon>
        <taxon>Gigasporaceae</taxon>
        <taxon>Racocetra</taxon>
    </lineage>
</organism>
<reference evidence="1" key="1">
    <citation type="submission" date="2021-06" db="EMBL/GenBank/DDBJ databases">
        <authorList>
            <person name="Kallberg Y."/>
            <person name="Tangrot J."/>
            <person name="Rosling A."/>
        </authorList>
    </citation>
    <scope>NUCLEOTIDE SEQUENCE</scope>
    <source>
        <strain evidence="1">MA461A</strain>
    </source>
</reference>